<evidence type="ECO:0000313" key="1">
    <source>
        <dbReference type="EMBL" id="KAJ1176922.1"/>
    </source>
</evidence>
<reference evidence="1" key="1">
    <citation type="journal article" date="2022" name="bioRxiv">
        <title>Sequencing and chromosome-scale assembly of the giantPleurodeles waltlgenome.</title>
        <authorList>
            <person name="Brown T."/>
            <person name="Elewa A."/>
            <person name="Iarovenko S."/>
            <person name="Subramanian E."/>
            <person name="Araus A.J."/>
            <person name="Petzold A."/>
            <person name="Susuki M."/>
            <person name="Suzuki K.-i.T."/>
            <person name="Hayashi T."/>
            <person name="Toyoda A."/>
            <person name="Oliveira C."/>
            <person name="Osipova E."/>
            <person name="Leigh N.D."/>
            <person name="Simon A."/>
            <person name="Yun M.H."/>
        </authorList>
    </citation>
    <scope>NUCLEOTIDE SEQUENCE</scope>
    <source>
        <strain evidence="1">20211129_DDA</strain>
        <tissue evidence="1">Liver</tissue>
    </source>
</reference>
<evidence type="ECO:0000313" key="2">
    <source>
        <dbReference type="Proteomes" id="UP001066276"/>
    </source>
</evidence>
<comment type="caution">
    <text evidence="1">The sequence shown here is derived from an EMBL/GenBank/DDBJ whole genome shotgun (WGS) entry which is preliminary data.</text>
</comment>
<name>A0AAV7TK32_PLEWA</name>
<protein>
    <submittedName>
        <fullName evidence="1">Uncharacterized protein</fullName>
    </submittedName>
</protein>
<gene>
    <name evidence="1" type="ORF">NDU88_002189</name>
</gene>
<dbReference type="Proteomes" id="UP001066276">
    <property type="component" value="Chromosome 3_2"/>
</dbReference>
<keyword evidence="2" id="KW-1185">Reference proteome</keyword>
<proteinExistence type="predicted"/>
<dbReference type="AlphaFoldDB" id="A0AAV7TK32"/>
<accession>A0AAV7TK32</accession>
<organism evidence="1 2">
    <name type="scientific">Pleurodeles waltl</name>
    <name type="common">Iberian ribbed newt</name>
    <dbReference type="NCBI Taxonomy" id="8319"/>
    <lineage>
        <taxon>Eukaryota</taxon>
        <taxon>Metazoa</taxon>
        <taxon>Chordata</taxon>
        <taxon>Craniata</taxon>
        <taxon>Vertebrata</taxon>
        <taxon>Euteleostomi</taxon>
        <taxon>Amphibia</taxon>
        <taxon>Batrachia</taxon>
        <taxon>Caudata</taxon>
        <taxon>Salamandroidea</taxon>
        <taxon>Salamandridae</taxon>
        <taxon>Pleurodelinae</taxon>
        <taxon>Pleurodeles</taxon>
    </lineage>
</organism>
<sequence>MAVGPFYILAPRCAVLGLLEQSSLLRVFFRLLFPVISASVPQGGCLCYLYLSFSPLHRHCSAALPGSRAHQWGDTPGDSPSVIPLWRPDCGAAVRTPCVPRVAVHGVRPCAQEREGGLSLRFGPPPLSAAIFTALGLVKGREGPSAPTLSTRRIHRGSHQVRRAGPYLLVRGGRCRPGAAPIRGPVRLLAASSGPRC</sequence>
<dbReference type="EMBL" id="JANPWB010000006">
    <property type="protein sequence ID" value="KAJ1176922.1"/>
    <property type="molecule type" value="Genomic_DNA"/>
</dbReference>